<evidence type="ECO:0000256" key="1">
    <source>
        <dbReference type="SAM" id="SignalP"/>
    </source>
</evidence>
<dbReference type="EMBL" id="VJMH01005865">
    <property type="protein sequence ID" value="KAF0692606.1"/>
    <property type="molecule type" value="Genomic_DNA"/>
</dbReference>
<feature type="chain" id="PRO_5036355544" evidence="1">
    <location>
        <begin position="17"/>
        <end position="176"/>
    </location>
</feature>
<keyword evidence="1" id="KW-0732">Signal</keyword>
<proteinExistence type="predicted"/>
<dbReference type="AlphaFoldDB" id="A0A485L648"/>
<evidence type="ECO:0000313" key="3">
    <source>
        <dbReference type="EMBL" id="VFT93085.1"/>
    </source>
</evidence>
<gene>
    <name evidence="3" type="primary">Aste57867_16309</name>
    <name evidence="2" type="ORF">As57867_016252</name>
    <name evidence="3" type="ORF">ASTE57867_16309</name>
</gene>
<evidence type="ECO:0000313" key="4">
    <source>
        <dbReference type="Proteomes" id="UP000332933"/>
    </source>
</evidence>
<protein>
    <submittedName>
        <fullName evidence="3">Aste57867_16309 protein</fullName>
    </submittedName>
</protein>
<name>A0A485L648_9STRA</name>
<organism evidence="3 4">
    <name type="scientific">Aphanomyces stellatus</name>
    <dbReference type="NCBI Taxonomy" id="120398"/>
    <lineage>
        <taxon>Eukaryota</taxon>
        <taxon>Sar</taxon>
        <taxon>Stramenopiles</taxon>
        <taxon>Oomycota</taxon>
        <taxon>Saprolegniomycetes</taxon>
        <taxon>Saprolegniales</taxon>
        <taxon>Verrucalvaceae</taxon>
        <taxon>Aphanomyces</taxon>
    </lineage>
</organism>
<evidence type="ECO:0000313" key="2">
    <source>
        <dbReference type="EMBL" id="KAF0692606.1"/>
    </source>
</evidence>
<reference evidence="2" key="2">
    <citation type="submission" date="2019-06" db="EMBL/GenBank/DDBJ databases">
        <title>Genomics analysis of Aphanomyces spp. identifies a new class of oomycete effector associated with host adaptation.</title>
        <authorList>
            <person name="Gaulin E."/>
        </authorList>
    </citation>
    <scope>NUCLEOTIDE SEQUENCE</scope>
    <source>
        <strain evidence="2">CBS 578.67</strain>
    </source>
</reference>
<dbReference type="Proteomes" id="UP000332933">
    <property type="component" value="Unassembled WGS sequence"/>
</dbReference>
<accession>A0A485L648</accession>
<reference evidence="3 4" key="1">
    <citation type="submission" date="2019-03" db="EMBL/GenBank/DDBJ databases">
        <authorList>
            <person name="Gaulin E."/>
            <person name="Dumas B."/>
        </authorList>
    </citation>
    <scope>NUCLEOTIDE SEQUENCE [LARGE SCALE GENOMIC DNA]</scope>
    <source>
        <strain evidence="3">CBS 568.67</strain>
    </source>
</reference>
<sequence length="176" mass="17940">MRTTTLFIVAAAVAAAQAPANFNVSVVGDATYNIAGPICSGSGPVPAGIKCPIKGDIAVESCLKYLPSFTGGKCVAPVNAVCQMIPSGAWGCVWSNATNATNSIVFPTNSTSKLSANNNIVFPANTTKSNATNTIVFPANATKFNATKTNVTTTNATRVTVVSNDTITAPPTTVKP</sequence>
<dbReference type="OrthoDB" id="78846at2759"/>
<feature type="signal peptide" evidence="1">
    <location>
        <begin position="1"/>
        <end position="16"/>
    </location>
</feature>
<dbReference type="EMBL" id="CAADRA010005886">
    <property type="protein sequence ID" value="VFT93085.1"/>
    <property type="molecule type" value="Genomic_DNA"/>
</dbReference>
<keyword evidence="4" id="KW-1185">Reference proteome</keyword>